<feature type="chain" id="PRO_5038126238" description="DUF3558 domain-containing protein" evidence="1">
    <location>
        <begin position="35"/>
        <end position="190"/>
    </location>
</feature>
<reference evidence="2" key="1">
    <citation type="submission" date="2021-03" db="EMBL/GenBank/DDBJ databases">
        <authorList>
            <person name="Sun Q."/>
        </authorList>
    </citation>
    <scope>NUCLEOTIDE SEQUENCE</scope>
    <source>
        <strain evidence="2">CCM 8862</strain>
    </source>
</reference>
<name>A0A939E3Q3_9CORY</name>
<accession>A0A939E3Q3</accession>
<keyword evidence="1" id="KW-0732">Signal</keyword>
<evidence type="ECO:0000313" key="2">
    <source>
        <dbReference type="EMBL" id="MBN9645198.1"/>
    </source>
</evidence>
<evidence type="ECO:0008006" key="4">
    <source>
        <dbReference type="Google" id="ProtNLM"/>
    </source>
</evidence>
<keyword evidence="3" id="KW-1185">Reference proteome</keyword>
<sequence length="190" mass="20954">MSAVSTRRIKRAGSLVAALMLAGTSLVVAPGAQAQGQREKQTWQDYRDDHIAKYTNPDEKTCFAMRPMAFRREPRDVDPKCYLVQTTEERVRKYVFAQDTFDPGNSVDYGGGDVAKIKEQIRREVTDAFIAGADQCHFFVGKKPIKTSFDEQLPHACDGYLNKSRPAPDPSPSGNRGLLASFFGSSGLSG</sequence>
<comment type="caution">
    <text evidence="2">The sequence shown here is derived from an EMBL/GenBank/DDBJ whole genome shotgun (WGS) entry which is preliminary data.</text>
</comment>
<dbReference type="Proteomes" id="UP000664332">
    <property type="component" value="Unassembled WGS sequence"/>
</dbReference>
<organism evidence="2 3">
    <name type="scientific">Corynebacterium mendelii</name>
    <dbReference type="NCBI Taxonomy" id="2765362"/>
    <lineage>
        <taxon>Bacteria</taxon>
        <taxon>Bacillati</taxon>
        <taxon>Actinomycetota</taxon>
        <taxon>Actinomycetes</taxon>
        <taxon>Mycobacteriales</taxon>
        <taxon>Corynebacteriaceae</taxon>
        <taxon>Corynebacterium</taxon>
    </lineage>
</organism>
<dbReference type="AlphaFoldDB" id="A0A939E3Q3"/>
<dbReference type="EMBL" id="JAFLEQ010000017">
    <property type="protein sequence ID" value="MBN9645198.1"/>
    <property type="molecule type" value="Genomic_DNA"/>
</dbReference>
<protein>
    <recommendedName>
        <fullName evidence="4">DUF3558 domain-containing protein</fullName>
    </recommendedName>
</protein>
<evidence type="ECO:0000313" key="3">
    <source>
        <dbReference type="Proteomes" id="UP000664332"/>
    </source>
</evidence>
<proteinExistence type="predicted"/>
<dbReference type="RefSeq" id="WP_207279669.1">
    <property type="nucleotide sequence ID" value="NZ_JAFLEQ010000017.1"/>
</dbReference>
<gene>
    <name evidence="2" type="ORF">JZY06_11335</name>
</gene>
<feature type="signal peptide" evidence="1">
    <location>
        <begin position="1"/>
        <end position="34"/>
    </location>
</feature>
<evidence type="ECO:0000256" key="1">
    <source>
        <dbReference type="SAM" id="SignalP"/>
    </source>
</evidence>